<dbReference type="SMART" id="SM00091">
    <property type="entry name" value="PAS"/>
    <property type="match status" value="2"/>
</dbReference>
<dbReference type="GO" id="GO:0000156">
    <property type="term" value="F:phosphorelay response regulator activity"/>
    <property type="evidence" value="ECO:0007669"/>
    <property type="project" value="TreeGrafter"/>
</dbReference>
<dbReference type="SMART" id="SM00388">
    <property type="entry name" value="HisKA"/>
    <property type="match status" value="1"/>
</dbReference>
<evidence type="ECO:0000259" key="9">
    <source>
        <dbReference type="PROSITE" id="PS50113"/>
    </source>
</evidence>
<dbReference type="PANTHER" id="PTHR42878">
    <property type="entry name" value="TWO-COMPONENT HISTIDINE KINASE"/>
    <property type="match status" value="1"/>
</dbReference>
<comment type="catalytic activity">
    <reaction evidence="1">
        <text>ATP + protein L-histidine = ADP + protein N-phospho-L-histidine.</text>
        <dbReference type="EC" id="2.7.13.3"/>
    </reaction>
</comment>
<evidence type="ECO:0000256" key="2">
    <source>
        <dbReference type="ARBA" id="ARBA00012438"/>
    </source>
</evidence>
<keyword evidence="3" id="KW-0597">Phosphoprotein</keyword>
<feature type="domain" description="PAC" evidence="9">
    <location>
        <begin position="74"/>
        <end position="133"/>
    </location>
</feature>
<accession>A0A1M6GK57</accession>
<dbReference type="InterPro" id="IPR004358">
    <property type="entry name" value="Sig_transdc_His_kin-like_C"/>
</dbReference>
<organism evidence="10 11">
    <name type="scientific">Malonomonas rubra DSM 5091</name>
    <dbReference type="NCBI Taxonomy" id="1122189"/>
    <lineage>
        <taxon>Bacteria</taxon>
        <taxon>Pseudomonadati</taxon>
        <taxon>Thermodesulfobacteriota</taxon>
        <taxon>Desulfuromonadia</taxon>
        <taxon>Desulfuromonadales</taxon>
        <taxon>Geopsychrobacteraceae</taxon>
        <taxon>Malonomonas</taxon>
    </lineage>
</organism>
<keyword evidence="4" id="KW-0808">Transferase</keyword>
<dbReference type="SUPFAM" id="SSF55874">
    <property type="entry name" value="ATPase domain of HSP90 chaperone/DNA topoisomerase II/histidine kinase"/>
    <property type="match status" value="1"/>
</dbReference>
<dbReference type="SUPFAM" id="SSF47384">
    <property type="entry name" value="Homodimeric domain of signal transducing histidine kinase"/>
    <property type="match status" value="1"/>
</dbReference>
<dbReference type="PROSITE" id="PS50109">
    <property type="entry name" value="HIS_KIN"/>
    <property type="match status" value="1"/>
</dbReference>
<dbReference type="InterPro" id="IPR035965">
    <property type="entry name" value="PAS-like_dom_sf"/>
</dbReference>
<dbReference type="EC" id="2.7.13.3" evidence="2"/>
<dbReference type="InterPro" id="IPR003594">
    <property type="entry name" value="HATPase_dom"/>
</dbReference>
<dbReference type="NCBIfam" id="TIGR00229">
    <property type="entry name" value="sensory_box"/>
    <property type="match status" value="2"/>
</dbReference>
<evidence type="ECO:0000256" key="5">
    <source>
        <dbReference type="ARBA" id="ARBA00022777"/>
    </source>
</evidence>
<dbReference type="Gene3D" id="3.30.450.20">
    <property type="entry name" value="PAS domain"/>
    <property type="match status" value="2"/>
</dbReference>
<protein>
    <recommendedName>
        <fullName evidence="2">histidine kinase</fullName>
        <ecNumber evidence="2">2.7.13.3</ecNumber>
    </recommendedName>
</protein>
<proteinExistence type="predicted"/>
<dbReference type="PROSITE" id="PS50113">
    <property type="entry name" value="PAC"/>
    <property type="match status" value="1"/>
</dbReference>
<evidence type="ECO:0000259" key="7">
    <source>
        <dbReference type="PROSITE" id="PS50109"/>
    </source>
</evidence>
<evidence type="ECO:0000259" key="8">
    <source>
        <dbReference type="PROSITE" id="PS50112"/>
    </source>
</evidence>
<dbReference type="OrthoDB" id="5499652at2"/>
<dbReference type="GO" id="GO:0016020">
    <property type="term" value="C:membrane"/>
    <property type="evidence" value="ECO:0007669"/>
    <property type="project" value="UniProtKB-SubCell"/>
</dbReference>
<dbReference type="RefSeq" id="WP_072907571.1">
    <property type="nucleotide sequence ID" value="NZ_FQZT01000004.1"/>
</dbReference>
<dbReference type="Pfam" id="PF02518">
    <property type="entry name" value="HATPase_c"/>
    <property type="match status" value="1"/>
</dbReference>
<dbReference type="EMBL" id="FQZT01000004">
    <property type="protein sequence ID" value="SHJ10357.1"/>
    <property type="molecule type" value="Genomic_DNA"/>
</dbReference>
<dbReference type="InterPro" id="IPR003661">
    <property type="entry name" value="HisK_dim/P_dom"/>
</dbReference>
<sequence>MKSDFHRLLAEYPLETLLQTIPTGLFLVDTDFQVVYWNTEAERITGYSSAEAVGRHCSFLEGIPCKDKCGLYAEDTEKPVIGINCSVQHKDGRTIQLTKNVDLLRNKTGTVIGGIEAFVDISRLKQLENSLRSEVEDRTRELELEKAALHSVLDGMVDPVYICDAEFRITFINRALRDIYGDITGQVCHRALHNSSLVCEDCPITDVLSGGVEFRERELENTGKIYEIVHSPFPMAQNPTHKLGVFRDITERKAAERRLQQANGELDAFVSTVSHDLRSPLTPLIGFAELLEERSVDQLDEIGREALSEIKKTATRMKALLEDLLTLARVGQLKNPVQKVDVTRVAEDVMLELADKVIERQAKVDISPLPNVRIPESLLTDLFRNLLANALKYAAVEDPRIEISGESFPGRVRYRVVDHGPGIARDEMAEVFEPFRRGSSSRAHQGSGIGLATVAKIARVYEGSAWVEETPGGGATFVVELARND</sequence>
<evidence type="ECO:0000256" key="1">
    <source>
        <dbReference type="ARBA" id="ARBA00000085"/>
    </source>
</evidence>
<name>A0A1M6GK57_MALRU</name>
<feature type="domain" description="PAS" evidence="8">
    <location>
        <begin position="145"/>
        <end position="181"/>
    </location>
</feature>
<evidence type="ECO:0000256" key="3">
    <source>
        <dbReference type="ARBA" id="ARBA00022553"/>
    </source>
</evidence>
<dbReference type="GO" id="GO:0007234">
    <property type="term" value="P:osmosensory signaling via phosphorelay pathway"/>
    <property type="evidence" value="ECO:0007669"/>
    <property type="project" value="TreeGrafter"/>
</dbReference>
<dbReference type="SUPFAM" id="SSF55785">
    <property type="entry name" value="PYP-like sensor domain (PAS domain)"/>
    <property type="match status" value="2"/>
</dbReference>
<feature type="domain" description="PAS" evidence="8">
    <location>
        <begin position="10"/>
        <end position="55"/>
    </location>
</feature>
<dbReference type="Gene3D" id="3.30.565.10">
    <property type="entry name" value="Histidine kinase-like ATPase, C-terminal domain"/>
    <property type="match status" value="1"/>
</dbReference>
<dbReference type="Pfam" id="PF00512">
    <property type="entry name" value="HisKA"/>
    <property type="match status" value="1"/>
</dbReference>
<dbReference type="InterPro" id="IPR000700">
    <property type="entry name" value="PAS-assoc_C"/>
</dbReference>
<dbReference type="InterPro" id="IPR036890">
    <property type="entry name" value="HATPase_C_sf"/>
</dbReference>
<dbReference type="Gene3D" id="1.10.287.130">
    <property type="match status" value="1"/>
</dbReference>
<gene>
    <name evidence="10" type="ORF">SAMN02745165_01580</name>
</gene>
<keyword evidence="5" id="KW-0418">Kinase</keyword>
<dbReference type="InterPro" id="IPR036097">
    <property type="entry name" value="HisK_dim/P_sf"/>
</dbReference>
<evidence type="ECO:0000313" key="10">
    <source>
        <dbReference type="EMBL" id="SHJ10357.1"/>
    </source>
</evidence>
<dbReference type="AlphaFoldDB" id="A0A1M6GK57"/>
<dbReference type="InterPro" id="IPR013767">
    <property type="entry name" value="PAS_fold"/>
</dbReference>
<dbReference type="PANTHER" id="PTHR42878:SF15">
    <property type="entry name" value="BACTERIOPHYTOCHROME"/>
    <property type="match status" value="1"/>
</dbReference>
<dbReference type="InterPro" id="IPR005467">
    <property type="entry name" value="His_kinase_dom"/>
</dbReference>
<keyword evidence="6" id="KW-0472">Membrane</keyword>
<dbReference type="InterPro" id="IPR000014">
    <property type="entry name" value="PAS"/>
</dbReference>
<dbReference type="GO" id="GO:0030295">
    <property type="term" value="F:protein kinase activator activity"/>
    <property type="evidence" value="ECO:0007669"/>
    <property type="project" value="TreeGrafter"/>
</dbReference>
<dbReference type="CDD" id="cd00082">
    <property type="entry name" value="HisKA"/>
    <property type="match status" value="1"/>
</dbReference>
<evidence type="ECO:0000256" key="6">
    <source>
        <dbReference type="ARBA" id="ARBA00023136"/>
    </source>
</evidence>
<dbReference type="STRING" id="1122189.SAMN02745165_01580"/>
<keyword evidence="11" id="KW-1185">Reference proteome</keyword>
<evidence type="ECO:0000313" key="11">
    <source>
        <dbReference type="Proteomes" id="UP000184171"/>
    </source>
</evidence>
<feature type="domain" description="Histidine kinase" evidence="7">
    <location>
        <begin position="272"/>
        <end position="485"/>
    </location>
</feature>
<dbReference type="CDD" id="cd00130">
    <property type="entry name" value="PAS"/>
    <property type="match status" value="1"/>
</dbReference>
<dbReference type="SMART" id="SM00387">
    <property type="entry name" value="HATPase_c"/>
    <property type="match status" value="1"/>
</dbReference>
<dbReference type="PROSITE" id="PS50112">
    <property type="entry name" value="PAS"/>
    <property type="match status" value="2"/>
</dbReference>
<dbReference type="Proteomes" id="UP000184171">
    <property type="component" value="Unassembled WGS sequence"/>
</dbReference>
<reference evidence="10 11" key="1">
    <citation type="submission" date="2016-11" db="EMBL/GenBank/DDBJ databases">
        <authorList>
            <person name="Jaros S."/>
            <person name="Januszkiewicz K."/>
            <person name="Wedrychowicz H."/>
        </authorList>
    </citation>
    <scope>NUCLEOTIDE SEQUENCE [LARGE SCALE GENOMIC DNA]</scope>
    <source>
        <strain evidence="10 11">DSM 5091</strain>
    </source>
</reference>
<dbReference type="Pfam" id="PF13188">
    <property type="entry name" value="PAS_8"/>
    <property type="match status" value="1"/>
</dbReference>
<dbReference type="PRINTS" id="PR00344">
    <property type="entry name" value="BCTRLSENSOR"/>
</dbReference>
<dbReference type="InterPro" id="IPR050351">
    <property type="entry name" value="BphY/WalK/GraS-like"/>
</dbReference>
<evidence type="ECO:0000256" key="4">
    <source>
        <dbReference type="ARBA" id="ARBA00022679"/>
    </source>
</evidence>
<dbReference type="Pfam" id="PF00989">
    <property type="entry name" value="PAS"/>
    <property type="match status" value="1"/>
</dbReference>
<dbReference type="GO" id="GO:0000155">
    <property type="term" value="F:phosphorelay sensor kinase activity"/>
    <property type="evidence" value="ECO:0007669"/>
    <property type="project" value="InterPro"/>
</dbReference>